<dbReference type="Pfam" id="PF00005">
    <property type="entry name" value="ABC_tran"/>
    <property type="match status" value="1"/>
</dbReference>
<dbReference type="PANTHER" id="PTHR42781">
    <property type="entry name" value="SPERMIDINE/PUTRESCINE IMPORT ATP-BINDING PROTEIN POTA"/>
    <property type="match status" value="1"/>
</dbReference>
<dbReference type="SUPFAM" id="SSF52540">
    <property type="entry name" value="P-loop containing nucleoside triphosphate hydrolases"/>
    <property type="match status" value="1"/>
</dbReference>
<accession>A0A1N7L8K0</accession>
<dbReference type="STRING" id="407234.SAMN05421795_102685"/>
<dbReference type="SMART" id="SM00382">
    <property type="entry name" value="AAA"/>
    <property type="match status" value="1"/>
</dbReference>
<evidence type="ECO:0000256" key="1">
    <source>
        <dbReference type="ARBA" id="ARBA00022448"/>
    </source>
</evidence>
<dbReference type="InterPro" id="IPR003593">
    <property type="entry name" value="AAA+_ATPase"/>
</dbReference>
<evidence type="ECO:0000256" key="3">
    <source>
        <dbReference type="ARBA" id="ARBA00022840"/>
    </source>
</evidence>
<feature type="domain" description="ABC transporter" evidence="4">
    <location>
        <begin position="4"/>
        <end position="228"/>
    </location>
</feature>
<dbReference type="RefSeq" id="WP_083947637.1">
    <property type="nucleotide sequence ID" value="NZ_FTOM01000002.1"/>
</dbReference>
<dbReference type="AlphaFoldDB" id="A0A1N7L8K0"/>
<dbReference type="OrthoDB" id="9802264at2"/>
<keyword evidence="3 5" id="KW-0067">ATP-binding</keyword>
<dbReference type="GO" id="GO:0005524">
    <property type="term" value="F:ATP binding"/>
    <property type="evidence" value="ECO:0007669"/>
    <property type="project" value="UniProtKB-KW"/>
</dbReference>
<dbReference type="EMBL" id="FTOM01000002">
    <property type="protein sequence ID" value="SIS70113.1"/>
    <property type="molecule type" value="Genomic_DNA"/>
</dbReference>
<dbReference type="PANTHER" id="PTHR42781:SF4">
    <property type="entry name" value="SPERMIDINE_PUTRESCINE IMPORT ATP-BINDING PROTEIN POTA"/>
    <property type="match status" value="1"/>
</dbReference>
<name>A0A1N7L8K0_9RHOB</name>
<dbReference type="InterPro" id="IPR050093">
    <property type="entry name" value="ABC_SmlMolc_Importer"/>
</dbReference>
<keyword evidence="1" id="KW-0813">Transport</keyword>
<keyword evidence="6" id="KW-1185">Reference proteome</keyword>
<evidence type="ECO:0000313" key="5">
    <source>
        <dbReference type="EMBL" id="SIS70113.1"/>
    </source>
</evidence>
<dbReference type="PROSITE" id="PS50893">
    <property type="entry name" value="ABC_TRANSPORTER_2"/>
    <property type="match status" value="1"/>
</dbReference>
<dbReference type="GO" id="GO:0016887">
    <property type="term" value="F:ATP hydrolysis activity"/>
    <property type="evidence" value="ECO:0007669"/>
    <property type="project" value="InterPro"/>
</dbReference>
<evidence type="ECO:0000259" key="4">
    <source>
        <dbReference type="PROSITE" id="PS50893"/>
    </source>
</evidence>
<evidence type="ECO:0000256" key="2">
    <source>
        <dbReference type="ARBA" id="ARBA00022741"/>
    </source>
</evidence>
<dbReference type="PROSITE" id="PS00211">
    <property type="entry name" value="ABC_TRANSPORTER_1"/>
    <property type="match status" value="1"/>
</dbReference>
<evidence type="ECO:0000313" key="6">
    <source>
        <dbReference type="Proteomes" id="UP000186098"/>
    </source>
</evidence>
<sequence>MHGLQLEAVSNAVLAPLDLSLAPGEALAILGPSGAGKSTLLKIIAGLLPHRGRVIFAGRDLTGVPPHARRIGYMSQDLHLFPHLSVAANLRLPLLFSGLSRREQTARIHRTLDLCAIAHRAGRRPATLSGGERQRAALARTLAMRPRLILLDEPFATLDGATKRGLWHELDRLRRGLGMSALIVTHDPEEAAALADRQVHLNHGQLNAAAIGTLRQARRPQPAAGSAYYLCNLHTNYAEPQNGAPNVLNDERR</sequence>
<reference evidence="6" key="1">
    <citation type="submission" date="2017-01" db="EMBL/GenBank/DDBJ databases">
        <authorList>
            <person name="Varghese N."/>
            <person name="Submissions S."/>
        </authorList>
    </citation>
    <scope>NUCLEOTIDE SEQUENCE [LARGE SCALE GENOMIC DNA]</scope>
    <source>
        <strain evidence="6">DSM 18714</strain>
    </source>
</reference>
<organism evidence="5 6">
    <name type="scientific">Phaeovulum vinaykumarii</name>
    <dbReference type="NCBI Taxonomy" id="407234"/>
    <lineage>
        <taxon>Bacteria</taxon>
        <taxon>Pseudomonadati</taxon>
        <taxon>Pseudomonadota</taxon>
        <taxon>Alphaproteobacteria</taxon>
        <taxon>Rhodobacterales</taxon>
        <taxon>Paracoccaceae</taxon>
        <taxon>Phaeovulum</taxon>
    </lineage>
</organism>
<protein>
    <submittedName>
        <fullName evidence="5">Iron(III) transport system ATP-binding protein/putative spermidine/putrescine transport system ATP-binding protein/putrescine transport system ATP-binding protein</fullName>
    </submittedName>
</protein>
<keyword evidence="2" id="KW-0547">Nucleotide-binding</keyword>
<dbReference type="InterPro" id="IPR017871">
    <property type="entry name" value="ABC_transporter-like_CS"/>
</dbReference>
<dbReference type="Gene3D" id="3.40.50.300">
    <property type="entry name" value="P-loop containing nucleotide triphosphate hydrolases"/>
    <property type="match status" value="1"/>
</dbReference>
<dbReference type="Proteomes" id="UP000186098">
    <property type="component" value="Unassembled WGS sequence"/>
</dbReference>
<proteinExistence type="predicted"/>
<dbReference type="InterPro" id="IPR003439">
    <property type="entry name" value="ABC_transporter-like_ATP-bd"/>
</dbReference>
<gene>
    <name evidence="5" type="ORF">SAMN05421795_102685</name>
</gene>
<dbReference type="InterPro" id="IPR027417">
    <property type="entry name" value="P-loop_NTPase"/>
</dbReference>